<dbReference type="OrthoDB" id="5329176at2759"/>
<protein>
    <recommendedName>
        <fullName evidence="8">Rhodopsin domain-containing protein</fullName>
    </recommendedName>
</protein>
<accession>A0A8J2I828</accession>
<evidence type="ECO:0000259" key="8">
    <source>
        <dbReference type="Pfam" id="PF20684"/>
    </source>
</evidence>
<keyword evidence="10" id="KW-1185">Reference proteome</keyword>
<comment type="similarity">
    <text evidence="5">Belongs to the SAT4 family.</text>
</comment>
<evidence type="ECO:0000256" key="3">
    <source>
        <dbReference type="ARBA" id="ARBA00022989"/>
    </source>
</evidence>
<dbReference type="Proteomes" id="UP000676310">
    <property type="component" value="Unassembled WGS sequence"/>
</dbReference>
<evidence type="ECO:0000256" key="6">
    <source>
        <dbReference type="SAM" id="MobiDB-lite"/>
    </source>
</evidence>
<dbReference type="EMBL" id="CAJRGZ010000025">
    <property type="protein sequence ID" value="CAG5181072.1"/>
    <property type="molecule type" value="Genomic_DNA"/>
</dbReference>
<dbReference type="PANTHER" id="PTHR33048">
    <property type="entry name" value="PTH11-LIKE INTEGRAL MEMBRANE PROTEIN (AFU_ORTHOLOGUE AFUA_5G11245)"/>
    <property type="match status" value="1"/>
</dbReference>
<feature type="transmembrane region" description="Helical" evidence="7">
    <location>
        <begin position="12"/>
        <end position="31"/>
    </location>
</feature>
<comment type="caution">
    <text evidence="9">The sequence shown here is derived from an EMBL/GenBank/DDBJ whole genome shotgun (WGS) entry which is preliminary data.</text>
</comment>
<feature type="region of interest" description="Disordered" evidence="6">
    <location>
        <begin position="297"/>
        <end position="349"/>
    </location>
</feature>
<dbReference type="GO" id="GO:0016020">
    <property type="term" value="C:membrane"/>
    <property type="evidence" value="ECO:0007669"/>
    <property type="project" value="UniProtKB-SubCell"/>
</dbReference>
<keyword evidence="4 7" id="KW-0472">Membrane</keyword>
<keyword evidence="2 7" id="KW-0812">Transmembrane</keyword>
<feature type="transmembrane region" description="Helical" evidence="7">
    <location>
        <begin position="477"/>
        <end position="498"/>
    </location>
</feature>
<sequence length="513" mass="57662">MGLTTLQPLAYAVAYITFFLGTSSIFLRFYCRHIVLRTWGWDDNFAILILLFSIGQQVVLHMFIYWGCGLHMETLSGVQQLEIVKWLFIEEVVYYSVHWVIKSAFLLFYLRLSPSKTFWTAVYVGGILNFAILIINIMLACFQCIPFDEILHPGTHPDAICISTLVLLIGPSVLNILEDFYILILPIHTVLKLQMSVRRKAAVLGVMAFGSSSVIIACFRLIPLMELNNSPDTSWVLGKMVIVAALEIQFAVIAVNLPSLKALWARVAGGLSYGSGAGERGSSNKKGYKLSSLGQNITIGSEGKGPSGSKWGKRPHRGSITRLEQGVTATESEEELWRQGNTPSRTLHSAQDGELGAIKVTKDYDVKSTKVGDDATSDYFLKGVHRPQMSLLETTALWLRAALLRLAFTVSRFEAETLHMPTLLRFFTEGTGEQELHLQAFMFAVAPLHAFLTMPVLETLFGQRTFRSWTGYLLRCLYWYFYFLSMFWTVGIVSRLWSSPADTSVFLRVLGRW</sequence>
<feature type="transmembrane region" description="Helical" evidence="7">
    <location>
        <begin position="43"/>
        <end position="66"/>
    </location>
</feature>
<feature type="transmembrane region" description="Helical" evidence="7">
    <location>
        <begin position="92"/>
        <end position="110"/>
    </location>
</feature>
<evidence type="ECO:0000256" key="5">
    <source>
        <dbReference type="ARBA" id="ARBA00038359"/>
    </source>
</evidence>
<gene>
    <name evidence="9" type="ORF">ALTATR162_LOCUS9579</name>
</gene>
<evidence type="ECO:0000256" key="1">
    <source>
        <dbReference type="ARBA" id="ARBA00004141"/>
    </source>
</evidence>
<comment type="subcellular location">
    <subcellularLocation>
        <location evidence="1">Membrane</location>
        <topology evidence="1">Multi-pass membrane protein</topology>
    </subcellularLocation>
</comment>
<reference evidence="9" key="1">
    <citation type="submission" date="2021-05" db="EMBL/GenBank/DDBJ databases">
        <authorList>
            <person name="Stam R."/>
        </authorList>
    </citation>
    <scope>NUCLEOTIDE SEQUENCE</scope>
    <source>
        <strain evidence="9">CS162</strain>
    </source>
</reference>
<dbReference type="GeneID" id="67021815"/>
<evidence type="ECO:0000313" key="9">
    <source>
        <dbReference type="EMBL" id="CAG5181072.1"/>
    </source>
</evidence>
<dbReference type="InterPro" id="IPR049326">
    <property type="entry name" value="Rhodopsin_dom_fungi"/>
</dbReference>
<evidence type="ECO:0000256" key="7">
    <source>
        <dbReference type="SAM" id="Phobius"/>
    </source>
</evidence>
<dbReference type="PANTHER" id="PTHR33048:SF47">
    <property type="entry name" value="INTEGRAL MEMBRANE PROTEIN-RELATED"/>
    <property type="match status" value="1"/>
</dbReference>
<keyword evidence="3 7" id="KW-1133">Transmembrane helix</keyword>
<feature type="transmembrane region" description="Helical" evidence="7">
    <location>
        <begin position="165"/>
        <end position="189"/>
    </location>
</feature>
<name>A0A8J2I828_9PLEO</name>
<proteinExistence type="inferred from homology"/>
<evidence type="ECO:0000313" key="10">
    <source>
        <dbReference type="Proteomes" id="UP000676310"/>
    </source>
</evidence>
<evidence type="ECO:0000256" key="2">
    <source>
        <dbReference type="ARBA" id="ARBA00022692"/>
    </source>
</evidence>
<feature type="compositionally biased region" description="Polar residues" evidence="6">
    <location>
        <begin position="339"/>
        <end position="349"/>
    </location>
</feature>
<dbReference type="InterPro" id="IPR052337">
    <property type="entry name" value="SAT4-like"/>
</dbReference>
<dbReference type="RefSeq" id="XP_043173148.1">
    <property type="nucleotide sequence ID" value="XM_043317213.1"/>
</dbReference>
<organism evidence="9 10">
    <name type="scientific">Alternaria atra</name>
    <dbReference type="NCBI Taxonomy" id="119953"/>
    <lineage>
        <taxon>Eukaryota</taxon>
        <taxon>Fungi</taxon>
        <taxon>Dikarya</taxon>
        <taxon>Ascomycota</taxon>
        <taxon>Pezizomycotina</taxon>
        <taxon>Dothideomycetes</taxon>
        <taxon>Pleosporomycetidae</taxon>
        <taxon>Pleosporales</taxon>
        <taxon>Pleosporineae</taxon>
        <taxon>Pleosporaceae</taxon>
        <taxon>Alternaria</taxon>
        <taxon>Alternaria sect. Ulocladioides</taxon>
    </lineage>
</organism>
<feature type="domain" description="Rhodopsin" evidence="8">
    <location>
        <begin position="27"/>
        <end position="265"/>
    </location>
</feature>
<feature type="transmembrane region" description="Helical" evidence="7">
    <location>
        <begin position="122"/>
        <end position="145"/>
    </location>
</feature>
<dbReference type="Pfam" id="PF20684">
    <property type="entry name" value="Fung_rhodopsin"/>
    <property type="match status" value="1"/>
</dbReference>
<dbReference type="AlphaFoldDB" id="A0A8J2I828"/>
<feature type="transmembrane region" description="Helical" evidence="7">
    <location>
        <begin position="234"/>
        <end position="257"/>
    </location>
</feature>
<feature type="transmembrane region" description="Helical" evidence="7">
    <location>
        <begin position="201"/>
        <end position="222"/>
    </location>
</feature>
<evidence type="ECO:0000256" key="4">
    <source>
        <dbReference type="ARBA" id="ARBA00023136"/>
    </source>
</evidence>